<evidence type="ECO:0000259" key="5">
    <source>
        <dbReference type="Pfam" id="PF02836"/>
    </source>
</evidence>
<gene>
    <name evidence="7" type="ORF">SAMN05660236_4717</name>
</gene>
<sequence>MRKIWKYSIAVWVFAFATTELFAQGVVRETSLHGEWSFALDPVEVGEKYKWYGADFNSSRWDKVTVPHSYTIDKRYHYYTGTAWYTRKLNKITLPEGYRAFIRFEAVFYKAHVWLNGKSMGEHEGGYTPFELDVTEFLSDENVLALRVNNAWDTTTIPGSKTEVDYQGTNVSQLFPWINYGGITRDVKLIVRPAAYQDKVRIVAIPDLVKKTAHVKIGIYLQNKSAQSIKPGDLKTTIYHSGKKIPVKLKVTGDAITSQTQGLLTLEGTLAAKDVKLWNHDEPILYEAESVVGKDTVRTTFGIRKIEIKGTSLLLNGEPIRMGGCNRPLDFPGHGSMDPQVVLDKDLMLIKNGSMELSRISHYPVSPELLDWADQHGLLIICEAGNWQMTPTQMADPLMRKKFQAQMQEMVERDWNHPSVIAWSVGNEYQSQTPEGKAWTKDMYAFTKSVDPTRLVTFASMIVFNDHIKKAEDEASQYVDFVSANIYGAHLKHLQHVHELYPDKPVYVSEFGIRTDAVGSEEERVLHLKKAMEDFRKCDFLIGASVWTFNDYESSFPGTNVNGYRPWGLVTPEREPRAMYTTWQEEFSPAIVEIVKRGTGAAIQVTARKDFPSYTLRNYKLMVSGKSYTIDILKPGESKSFDLASPAGENKSVSIELQKPGGFVILKKTLSL</sequence>
<dbReference type="GO" id="GO:0005975">
    <property type="term" value="P:carbohydrate metabolic process"/>
    <property type="evidence" value="ECO:0007669"/>
    <property type="project" value="InterPro"/>
</dbReference>
<dbReference type="InterPro" id="IPR036156">
    <property type="entry name" value="Beta-gal/glucu_dom_sf"/>
</dbReference>
<proteinExistence type="inferred from homology"/>
<name>A0A1T5M7L0_9BACT</name>
<dbReference type="Pfam" id="PF02836">
    <property type="entry name" value="Glyco_hydro_2_C"/>
    <property type="match status" value="1"/>
</dbReference>
<dbReference type="Proteomes" id="UP000190961">
    <property type="component" value="Unassembled WGS sequence"/>
</dbReference>
<dbReference type="RefSeq" id="WP_079689214.1">
    <property type="nucleotide sequence ID" value="NZ_FUZU01000003.1"/>
</dbReference>
<keyword evidence="8" id="KW-1185">Reference proteome</keyword>
<dbReference type="Gene3D" id="2.60.40.10">
    <property type="entry name" value="Immunoglobulins"/>
    <property type="match status" value="1"/>
</dbReference>
<dbReference type="InterPro" id="IPR006103">
    <property type="entry name" value="Glyco_hydro_2_cat"/>
</dbReference>
<evidence type="ECO:0000259" key="4">
    <source>
        <dbReference type="Pfam" id="PF00703"/>
    </source>
</evidence>
<evidence type="ECO:0000259" key="6">
    <source>
        <dbReference type="Pfam" id="PF02837"/>
    </source>
</evidence>
<evidence type="ECO:0000313" key="8">
    <source>
        <dbReference type="Proteomes" id="UP000190961"/>
    </source>
</evidence>
<dbReference type="OrthoDB" id="857501at2"/>
<dbReference type="InterPro" id="IPR006101">
    <property type="entry name" value="Glyco_hydro_2"/>
</dbReference>
<dbReference type="PANTHER" id="PTHR42732:SF1">
    <property type="entry name" value="BETA-MANNOSIDASE"/>
    <property type="match status" value="1"/>
</dbReference>
<dbReference type="SUPFAM" id="SSF49303">
    <property type="entry name" value="beta-Galactosidase/glucuronidase domain"/>
    <property type="match status" value="1"/>
</dbReference>
<organism evidence="7 8">
    <name type="scientific">Ohtaekwangia koreensis</name>
    <dbReference type="NCBI Taxonomy" id="688867"/>
    <lineage>
        <taxon>Bacteria</taxon>
        <taxon>Pseudomonadati</taxon>
        <taxon>Bacteroidota</taxon>
        <taxon>Cytophagia</taxon>
        <taxon>Cytophagales</taxon>
        <taxon>Fulvivirgaceae</taxon>
        <taxon>Ohtaekwangia</taxon>
    </lineage>
</organism>
<dbReference type="InterPro" id="IPR008979">
    <property type="entry name" value="Galactose-bd-like_sf"/>
</dbReference>
<evidence type="ECO:0000256" key="3">
    <source>
        <dbReference type="ARBA" id="ARBA00023295"/>
    </source>
</evidence>
<keyword evidence="2" id="KW-0378">Hydrolase</keyword>
<dbReference type="GO" id="GO:0004553">
    <property type="term" value="F:hydrolase activity, hydrolyzing O-glycosyl compounds"/>
    <property type="evidence" value="ECO:0007669"/>
    <property type="project" value="InterPro"/>
</dbReference>
<feature type="domain" description="Glycoside hydrolase family 2 immunoglobulin-like beta-sandwich" evidence="4">
    <location>
        <begin position="203"/>
        <end position="304"/>
    </location>
</feature>
<dbReference type="PANTHER" id="PTHR42732">
    <property type="entry name" value="BETA-GALACTOSIDASE"/>
    <property type="match status" value="1"/>
</dbReference>
<dbReference type="Gene3D" id="3.20.20.80">
    <property type="entry name" value="Glycosidases"/>
    <property type="match status" value="1"/>
</dbReference>
<protein>
    <submittedName>
        <fullName evidence="7">Beta-glucuronidase</fullName>
    </submittedName>
</protein>
<dbReference type="InterPro" id="IPR006102">
    <property type="entry name" value="Ig-like_GH2"/>
</dbReference>
<dbReference type="InterPro" id="IPR013783">
    <property type="entry name" value="Ig-like_fold"/>
</dbReference>
<evidence type="ECO:0000256" key="1">
    <source>
        <dbReference type="ARBA" id="ARBA00007401"/>
    </source>
</evidence>
<dbReference type="Pfam" id="PF02837">
    <property type="entry name" value="Glyco_hydro_2_N"/>
    <property type="match status" value="1"/>
</dbReference>
<dbReference type="InterPro" id="IPR051913">
    <property type="entry name" value="GH2_Domain-Containing"/>
</dbReference>
<dbReference type="InterPro" id="IPR006104">
    <property type="entry name" value="Glyco_hydro_2_N"/>
</dbReference>
<dbReference type="InterPro" id="IPR017853">
    <property type="entry name" value="GH"/>
</dbReference>
<evidence type="ECO:0000256" key="2">
    <source>
        <dbReference type="ARBA" id="ARBA00022801"/>
    </source>
</evidence>
<dbReference type="Pfam" id="PF00703">
    <property type="entry name" value="Glyco_hydro_2"/>
    <property type="match status" value="1"/>
</dbReference>
<dbReference type="AlphaFoldDB" id="A0A1T5M7L0"/>
<dbReference type="SUPFAM" id="SSF51445">
    <property type="entry name" value="(Trans)glycosidases"/>
    <property type="match status" value="1"/>
</dbReference>
<keyword evidence="3" id="KW-0326">Glycosidase</keyword>
<dbReference type="PRINTS" id="PR00132">
    <property type="entry name" value="GLHYDRLASE2"/>
</dbReference>
<feature type="domain" description="Glycoside hydrolase family 2 catalytic" evidence="5">
    <location>
        <begin position="306"/>
        <end position="552"/>
    </location>
</feature>
<dbReference type="SUPFAM" id="SSF49785">
    <property type="entry name" value="Galactose-binding domain-like"/>
    <property type="match status" value="1"/>
</dbReference>
<dbReference type="EMBL" id="FUZU01000003">
    <property type="protein sequence ID" value="SKC84227.1"/>
    <property type="molecule type" value="Genomic_DNA"/>
</dbReference>
<evidence type="ECO:0000313" key="7">
    <source>
        <dbReference type="EMBL" id="SKC84227.1"/>
    </source>
</evidence>
<comment type="similarity">
    <text evidence="1">Belongs to the glycosyl hydrolase 2 family.</text>
</comment>
<reference evidence="7 8" key="1">
    <citation type="submission" date="2017-02" db="EMBL/GenBank/DDBJ databases">
        <authorList>
            <person name="Peterson S.W."/>
        </authorList>
    </citation>
    <scope>NUCLEOTIDE SEQUENCE [LARGE SCALE GENOMIC DNA]</scope>
    <source>
        <strain evidence="7 8">DSM 25262</strain>
    </source>
</reference>
<feature type="domain" description="Glycosyl hydrolases family 2 sugar binding" evidence="6">
    <location>
        <begin position="31"/>
        <end position="193"/>
    </location>
</feature>
<accession>A0A1T5M7L0</accession>
<dbReference type="Gene3D" id="2.60.120.260">
    <property type="entry name" value="Galactose-binding domain-like"/>
    <property type="match status" value="1"/>
</dbReference>
<dbReference type="STRING" id="688867.SAMN05660236_4717"/>